<evidence type="ECO:0000313" key="2">
    <source>
        <dbReference type="Proteomes" id="UP000694501"/>
    </source>
</evidence>
<comment type="caution">
    <text evidence="1">The sequence shown here is derived from an EMBL/GenBank/DDBJ whole genome shotgun (WGS) entry which is preliminary data.</text>
</comment>
<dbReference type="Pfam" id="PF14117">
    <property type="entry name" value="DUF4287"/>
    <property type="match status" value="1"/>
</dbReference>
<reference evidence="1" key="1">
    <citation type="submission" date="2021-06" db="EMBL/GenBank/DDBJ databases">
        <title>Sequencing of actinobacteria type strains.</title>
        <authorList>
            <person name="Nguyen G.-S."/>
            <person name="Wentzel A."/>
        </authorList>
    </citation>
    <scope>NUCLEOTIDE SEQUENCE</scope>
    <source>
        <strain evidence="1">P38-E01</strain>
    </source>
</reference>
<name>A0A949JGP2_9ACTN</name>
<dbReference type="InterPro" id="IPR025629">
    <property type="entry name" value="DUF4287"/>
</dbReference>
<gene>
    <name evidence="1" type="ORF">JGS22_013435</name>
</gene>
<dbReference type="Proteomes" id="UP000694501">
    <property type="component" value="Unassembled WGS sequence"/>
</dbReference>
<dbReference type="EMBL" id="JAELVF020000001">
    <property type="protein sequence ID" value="MBU7598588.1"/>
    <property type="molecule type" value="Genomic_DNA"/>
</dbReference>
<keyword evidence="2" id="KW-1185">Reference proteome</keyword>
<sequence>MSQVFDEATHRNLLARIPDCTGREVGYWLRMVDEGPALTRLEEKVGWLRGEHQLARGHAKAIVLEHDRRRGRAARRY</sequence>
<evidence type="ECO:0000313" key="1">
    <source>
        <dbReference type="EMBL" id="MBU7598588.1"/>
    </source>
</evidence>
<proteinExistence type="predicted"/>
<protein>
    <submittedName>
        <fullName evidence="1">DUF4287 domain-containing protein</fullName>
    </submittedName>
</protein>
<dbReference type="AlphaFoldDB" id="A0A949JGP2"/>
<accession>A0A949JGP2</accession>
<organism evidence="1 2">
    <name type="scientific">Streptomyces tardus</name>
    <dbReference type="NCBI Taxonomy" id="2780544"/>
    <lineage>
        <taxon>Bacteria</taxon>
        <taxon>Bacillati</taxon>
        <taxon>Actinomycetota</taxon>
        <taxon>Actinomycetes</taxon>
        <taxon>Kitasatosporales</taxon>
        <taxon>Streptomycetaceae</taxon>
        <taxon>Streptomyces</taxon>
    </lineage>
</organism>
<dbReference type="RefSeq" id="WP_211040854.1">
    <property type="nucleotide sequence ID" value="NZ_JAELVF020000001.1"/>
</dbReference>